<evidence type="ECO:0000313" key="2">
    <source>
        <dbReference type="EMBL" id="MBM9578878.1"/>
    </source>
</evidence>
<dbReference type="EMBL" id="JAFFPU010000069">
    <property type="protein sequence ID" value="MBM9578878.1"/>
    <property type="molecule type" value="Genomic_DNA"/>
</dbReference>
<evidence type="ECO:0008006" key="4">
    <source>
        <dbReference type="Google" id="ProtNLM"/>
    </source>
</evidence>
<evidence type="ECO:0000313" key="3">
    <source>
        <dbReference type="Proteomes" id="UP000724686"/>
    </source>
</evidence>
<accession>A0ABS2UFZ6</accession>
<evidence type="ECO:0000256" key="1">
    <source>
        <dbReference type="SAM" id="Phobius"/>
    </source>
</evidence>
<dbReference type="Proteomes" id="UP000724686">
    <property type="component" value="Unassembled WGS sequence"/>
</dbReference>
<keyword evidence="1" id="KW-1133">Transmembrane helix</keyword>
<name>A0ABS2UFZ6_9LEPT</name>
<keyword evidence="1" id="KW-0472">Membrane</keyword>
<keyword evidence="3" id="KW-1185">Reference proteome</keyword>
<proteinExistence type="predicted"/>
<sequence>MSLIGDQNESKKNNNFSKKLLFILIIITLSLQIGCIKSLGNSVEEDHSVILSLIGYVLVTTQQGPCGKYVTISSKPQNLNFVSYVSAGVNYSGAIVFMPNVKTTNQLVLCSNSNVNFYQSATFVIRKDNNCSVGITNNPKVNNVLGTNALTGNCYSYPIQIDGSYTLSVFIEGNGFPNDAQVYLQ</sequence>
<keyword evidence="1" id="KW-0812">Transmembrane</keyword>
<organism evidence="2 3">
    <name type="scientific">Leptospira ainlahdjerensis</name>
    <dbReference type="NCBI Taxonomy" id="2810033"/>
    <lineage>
        <taxon>Bacteria</taxon>
        <taxon>Pseudomonadati</taxon>
        <taxon>Spirochaetota</taxon>
        <taxon>Spirochaetia</taxon>
        <taxon>Leptospirales</taxon>
        <taxon>Leptospiraceae</taxon>
        <taxon>Leptospira</taxon>
    </lineage>
</organism>
<feature type="transmembrane region" description="Helical" evidence="1">
    <location>
        <begin position="20"/>
        <end position="40"/>
    </location>
</feature>
<reference evidence="2 3" key="1">
    <citation type="submission" date="2021-02" db="EMBL/GenBank/DDBJ databases">
        <title>Leptospira ainlahdjerensis sp. nov., Leptospira ainazelensis sp. nov., Leptospira abararensis sp. nov. and Leptospira chreensis sp. nov., four new species isolated from water sources in Algeria.</title>
        <authorList>
            <person name="Amara Korba A."/>
            <person name="Kainiu M."/>
            <person name="Vincent A.T."/>
            <person name="Mariet J.-F."/>
            <person name="Veyrier F.J."/>
            <person name="Goarant C."/>
            <person name="Picardeau M."/>
        </authorList>
    </citation>
    <scope>NUCLEOTIDE SEQUENCE [LARGE SCALE GENOMIC DNA]</scope>
    <source>
        <strain evidence="2 3">201903070</strain>
    </source>
</reference>
<protein>
    <recommendedName>
        <fullName evidence="4">Lipoprotein</fullName>
    </recommendedName>
</protein>
<gene>
    <name evidence="2" type="ORF">JWG45_17165</name>
</gene>
<comment type="caution">
    <text evidence="2">The sequence shown here is derived from an EMBL/GenBank/DDBJ whole genome shotgun (WGS) entry which is preliminary data.</text>
</comment>